<feature type="compositionally biased region" description="Basic and acidic residues" evidence="6">
    <location>
        <begin position="334"/>
        <end position="352"/>
    </location>
</feature>
<reference evidence="9" key="1">
    <citation type="submission" date="2017-07" db="EMBL/GenBank/DDBJ databases">
        <title>Taro Niue Genome Assembly and Annotation.</title>
        <authorList>
            <person name="Atibalentja N."/>
            <person name="Keating K."/>
            <person name="Fields C.J."/>
        </authorList>
    </citation>
    <scope>NUCLEOTIDE SEQUENCE</scope>
    <source>
        <strain evidence="9">Niue_2</strain>
        <tissue evidence="9">Leaf</tissue>
    </source>
</reference>
<dbReference type="PANTHER" id="PTHR46821:SF4">
    <property type="entry name" value="OS08G0275200 PROTEIN"/>
    <property type="match status" value="1"/>
</dbReference>
<dbReference type="OrthoDB" id="4062651at2759"/>
<dbReference type="Gene3D" id="1.10.510.10">
    <property type="entry name" value="Transferase(Phosphotransferase) domain 1"/>
    <property type="match status" value="2"/>
</dbReference>
<feature type="domain" description="Protein kinase" evidence="8">
    <location>
        <begin position="103"/>
        <end position="704"/>
    </location>
</feature>
<feature type="transmembrane region" description="Helical" evidence="7">
    <location>
        <begin position="32"/>
        <end position="58"/>
    </location>
</feature>
<keyword evidence="2 5" id="KW-0547">Nucleotide-binding</keyword>
<dbReference type="SMART" id="SM00220">
    <property type="entry name" value="S_TKc"/>
    <property type="match status" value="1"/>
</dbReference>
<dbReference type="FunFam" id="1.10.510.10:FF:000780">
    <property type="entry name" value="Receptor-like serine/threonine-protein kinase At4g25390"/>
    <property type="match status" value="1"/>
</dbReference>
<comment type="caution">
    <text evidence="9">The sequence shown here is derived from an EMBL/GenBank/DDBJ whole genome shotgun (WGS) entry which is preliminary data.</text>
</comment>
<evidence type="ECO:0000256" key="5">
    <source>
        <dbReference type="PROSITE-ProRule" id="PRU10141"/>
    </source>
</evidence>
<dbReference type="InterPro" id="IPR017441">
    <property type="entry name" value="Protein_kinase_ATP_BS"/>
</dbReference>
<evidence type="ECO:0000256" key="7">
    <source>
        <dbReference type="SAM" id="Phobius"/>
    </source>
</evidence>
<evidence type="ECO:0000313" key="9">
    <source>
        <dbReference type="EMBL" id="MQM06090.1"/>
    </source>
</evidence>
<dbReference type="PROSITE" id="PS00107">
    <property type="entry name" value="PROTEIN_KINASE_ATP"/>
    <property type="match status" value="1"/>
</dbReference>
<keyword evidence="1" id="KW-0808">Transferase</keyword>
<keyword evidence="4 5" id="KW-0067">ATP-binding</keyword>
<dbReference type="PROSITE" id="PS00108">
    <property type="entry name" value="PROTEIN_KINASE_ST"/>
    <property type="match status" value="1"/>
</dbReference>
<dbReference type="GO" id="GO:0004672">
    <property type="term" value="F:protein kinase activity"/>
    <property type="evidence" value="ECO:0007669"/>
    <property type="project" value="InterPro"/>
</dbReference>
<keyword evidence="10" id="KW-1185">Reference proteome</keyword>
<dbReference type="AlphaFoldDB" id="A0A843WU32"/>
<feature type="compositionally biased region" description="Basic and acidic residues" evidence="6">
    <location>
        <begin position="421"/>
        <end position="436"/>
    </location>
</feature>
<dbReference type="GO" id="GO:0005524">
    <property type="term" value="F:ATP binding"/>
    <property type="evidence" value="ECO:0007669"/>
    <property type="project" value="UniProtKB-UniRule"/>
</dbReference>
<evidence type="ECO:0000256" key="1">
    <source>
        <dbReference type="ARBA" id="ARBA00022679"/>
    </source>
</evidence>
<accession>A0A843WU32</accession>
<dbReference type="InterPro" id="IPR008271">
    <property type="entry name" value="Ser/Thr_kinase_AS"/>
</dbReference>
<dbReference type="InterPro" id="IPR000719">
    <property type="entry name" value="Prot_kinase_dom"/>
</dbReference>
<evidence type="ECO:0000256" key="3">
    <source>
        <dbReference type="ARBA" id="ARBA00022777"/>
    </source>
</evidence>
<keyword evidence="7" id="KW-1133">Transmembrane helix</keyword>
<dbReference type="Proteomes" id="UP000652761">
    <property type="component" value="Unassembled WGS sequence"/>
</dbReference>
<keyword evidence="3" id="KW-0418">Kinase</keyword>
<keyword evidence="7" id="KW-0812">Transmembrane</keyword>
<evidence type="ECO:0000313" key="10">
    <source>
        <dbReference type="Proteomes" id="UP000652761"/>
    </source>
</evidence>
<dbReference type="EMBL" id="NMUH01003537">
    <property type="protein sequence ID" value="MQM06090.1"/>
    <property type="molecule type" value="Genomic_DNA"/>
</dbReference>
<dbReference type="Gene3D" id="3.30.200.20">
    <property type="entry name" value="Phosphorylase Kinase, domain 1"/>
    <property type="match status" value="1"/>
</dbReference>
<sequence>MPSRPIPAPPPASLPLAAAAHHHHPSLARLRVLFIALTVSFSSLFLLALLFFLLYLYFSLLDRSSPTLPFDAAPAVPATPARPPGLRLRRFFYRELRAATGGFDAAHSLGRGGSGFVFRGVLPDGKTVAVKRVDPAAPGPSSASVSAAAALAAEREFQNELQVLGGISSPYVVSLMGYCMEKKRKLLVYEYMPNRSLQEALFGGGGSGVGEGGSGGRSPDLDWDRRFKIILDVAQGLAFLHLECDPPVIHGDIKPSNVLLGSDFRAKISDFGLSRIKSEGPDLGFELYSQDLGRSEELWKSQELPPGNPPDSPKVDFSLALKVSSNSKKRPKHRHEDSRGSNDCFPKGKESAPCDDELSSVDFSRELNGNAISTSPIDDGKGDANQLGNDWWWRQDGTVELCSKDYVQEWIGSQICPSRNPDWDDDKKSSPKKSDVDGSYPMEKLCGGKGDPGQRQFSSFHSYLNRSEDHEAKGGGGDGGVCDKKHKKMREWWKEEYFSEIDRKGMCRRARFRWFPSGGRSSHEGAEGDSAGAGVVSNMDISFRKGWKKRKKQQRSRSAGSDVWSGDLFLSRELSSTTSMRGTVCYVAPEYGGCGYLMEKADIYSFGVLVLVIVSGRRPLHVLSSPMKLERANLISWCRQLAHAGTVLELVDERLKEGATGYDKEQAALCINLALLCLQRIPELRPDSGEIVKILKGEMELPPLPMEFSPSPSSRLFARSRRKAASEAELATC</sequence>
<evidence type="ECO:0000256" key="4">
    <source>
        <dbReference type="ARBA" id="ARBA00022840"/>
    </source>
</evidence>
<dbReference type="PROSITE" id="PS50011">
    <property type="entry name" value="PROTEIN_KINASE_DOM"/>
    <property type="match status" value="1"/>
</dbReference>
<dbReference type="SUPFAM" id="SSF56112">
    <property type="entry name" value="Protein kinase-like (PK-like)"/>
    <property type="match status" value="1"/>
</dbReference>
<feature type="region of interest" description="Disordered" evidence="6">
    <location>
        <begin position="417"/>
        <end position="458"/>
    </location>
</feature>
<evidence type="ECO:0000259" key="8">
    <source>
        <dbReference type="PROSITE" id="PS50011"/>
    </source>
</evidence>
<protein>
    <recommendedName>
        <fullName evidence="8">Protein kinase domain-containing protein</fullName>
    </recommendedName>
</protein>
<evidence type="ECO:0000256" key="2">
    <source>
        <dbReference type="ARBA" id="ARBA00022741"/>
    </source>
</evidence>
<dbReference type="Pfam" id="PF00069">
    <property type="entry name" value="Pkinase"/>
    <property type="match status" value="1"/>
</dbReference>
<dbReference type="InterPro" id="IPR044576">
    <property type="entry name" value="At4g25390-like"/>
</dbReference>
<name>A0A843WU32_COLES</name>
<gene>
    <name evidence="9" type="ORF">Taro_038906</name>
</gene>
<feature type="region of interest" description="Disordered" evidence="6">
    <location>
        <begin position="325"/>
        <end position="357"/>
    </location>
</feature>
<keyword evidence="7" id="KW-0472">Membrane</keyword>
<organism evidence="9 10">
    <name type="scientific">Colocasia esculenta</name>
    <name type="common">Wild taro</name>
    <name type="synonym">Arum esculentum</name>
    <dbReference type="NCBI Taxonomy" id="4460"/>
    <lineage>
        <taxon>Eukaryota</taxon>
        <taxon>Viridiplantae</taxon>
        <taxon>Streptophyta</taxon>
        <taxon>Embryophyta</taxon>
        <taxon>Tracheophyta</taxon>
        <taxon>Spermatophyta</taxon>
        <taxon>Magnoliopsida</taxon>
        <taxon>Liliopsida</taxon>
        <taxon>Araceae</taxon>
        <taxon>Aroideae</taxon>
        <taxon>Colocasieae</taxon>
        <taxon>Colocasia</taxon>
    </lineage>
</organism>
<proteinExistence type="predicted"/>
<evidence type="ECO:0000256" key="6">
    <source>
        <dbReference type="SAM" id="MobiDB-lite"/>
    </source>
</evidence>
<feature type="binding site" evidence="5">
    <location>
        <position position="131"/>
    </location>
    <ligand>
        <name>ATP</name>
        <dbReference type="ChEBI" id="CHEBI:30616"/>
    </ligand>
</feature>
<dbReference type="InterPro" id="IPR011009">
    <property type="entry name" value="Kinase-like_dom_sf"/>
</dbReference>
<dbReference type="PANTHER" id="PTHR46821">
    <property type="entry name" value="OS07G0586332 PROTEIN"/>
    <property type="match status" value="1"/>
</dbReference>